<dbReference type="Proteomes" id="UP000001646">
    <property type="component" value="Unplaced"/>
</dbReference>
<evidence type="ECO:0000256" key="12">
    <source>
        <dbReference type="ARBA" id="ARBA00023002"/>
    </source>
</evidence>
<evidence type="ECO:0000313" key="23">
    <source>
        <dbReference type="Proteomes" id="UP000001646"/>
    </source>
</evidence>
<dbReference type="GO" id="GO:0031404">
    <property type="term" value="F:chloride ion binding"/>
    <property type="evidence" value="ECO:0007669"/>
    <property type="project" value="Ensembl"/>
</dbReference>
<evidence type="ECO:0000256" key="10">
    <source>
        <dbReference type="ARBA" id="ARBA00022827"/>
    </source>
</evidence>
<evidence type="ECO:0000256" key="3">
    <source>
        <dbReference type="ARBA" id="ARBA00004496"/>
    </source>
</evidence>
<dbReference type="Ensembl" id="ENSACAT00000048344.1">
    <property type="protein sequence ID" value="ENSACAP00000025637.1"/>
    <property type="gene ID" value="ENSACAG00000017701.4"/>
</dbReference>
<dbReference type="AlphaFoldDB" id="A0A803SRP7"/>
<evidence type="ECO:0000259" key="21">
    <source>
        <dbReference type="Pfam" id="PF02525"/>
    </source>
</evidence>
<comment type="similarity">
    <text evidence="4">Belongs to the NAD(P)H dehydrogenase (quinone) family.</text>
</comment>
<dbReference type="SUPFAM" id="SSF52218">
    <property type="entry name" value="Flavoproteins"/>
    <property type="match status" value="1"/>
</dbReference>
<feature type="domain" description="Flavodoxin-like fold" evidence="21">
    <location>
        <begin position="69"/>
        <end position="219"/>
    </location>
</feature>
<dbReference type="GO" id="GO:0001512">
    <property type="term" value="F:dihydronicotinamide riboside quinone reductase activity"/>
    <property type="evidence" value="ECO:0007669"/>
    <property type="project" value="UniProtKB-EC"/>
</dbReference>
<keyword evidence="8" id="KW-0285">Flavoprotein</keyword>
<dbReference type="EC" id="1.10.5.1" evidence="15"/>
<dbReference type="Bgee" id="ENSACAG00000017701">
    <property type="expression patterns" value="Expressed in liver and 10 other cell types or tissues"/>
</dbReference>
<evidence type="ECO:0000256" key="1">
    <source>
        <dbReference type="ARBA" id="ARBA00001947"/>
    </source>
</evidence>
<comment type="cofactor">
    <cofactor evidence="1">
        <name>Zn(2+)</name>
        <dbReference type="ChEBI" id="CHEBI:29105"/>
    </cofactor>
</comment>
<name>A0A803SRP7_ANOCA</name>
<accession>A0A803SRP7</accession>
<evidence type="ECO:0000256" key="4">
    <source>
        <dbReference type="ARBA" id="ARBA00006252"/>
    </source>
</evidence>
<evidence type="ECO:0000313" key="22">
    <source>
        <dbReference type="Ensembl" id="ENSACAP00000025637.1"/>
    </source>
</evidence>
<dbReference type="GeneTree" id="ENSGT00940000156563"/>
<comment type="cofactor">
    <cofactor evidence="2">
        <name>FAD</name>
        <dbReference type="ChEBI" id="CHEBI:57692"/>
    </cofactor>
</comment>
<evidence type="ECO:0000256" key="8">
    <source>
        <dbReference type="ARBA" id="ARBA00022630"/>
    </source>
</evidence>
<keyword evidence="7" id="KW-0597">Phosphoprotein</keyword>
<sequence length="234" mass="26695">MNPIWIPILKNSKIRMKNNEHHSENRGIPGMNQSGSVNTSQQRIPPQAVSSHTLKLKDFCHIFSTGELYNPEQLNYGVEAFEAYKNGCLSEDLKEEHRKVTEAELVIFQFPLYWYSMPAILKGWMDRVLVQGFAFNIPKGSGSGLLKNKKALLSFTTGGNQAMYTKEGISGDISYVLWPMQFGILQFCGFDVLAPQICFAPEYAPLEERRQMLTSWEKRLKTIWEEKPIPCILA</sequence>
<dbReference type="PANTHER" id="PTHR10204">
    <property type="entry name" value="NAD P H OXIDOREDUCTASE-RELATED"/>
    <property type="match status" value="1"/>
</dbReference>
<dbReference type="InParanoid" id="A0A803SRP7"/>
<keyword evidence="10" id="KW-0274">FAD</keyword>
<evidence type="ECO:0000256" key="18">
    <source>
        <dbReference type="ARBA" id="ARBA00077696"/>
    </source>
</evidence>
<organism evidence="22 23">
    <name type="scientific">Anolis carolinensis</name>
    <name type="common">Green anole</name>
    <name type="synonym">American chameleon</name>
    <dbReference type="NCBI Taxonomy" id="28377"/>
    <lineage>
        <taxon>Eukaryota</taxon>
        <taxon>Metazoa</taxon>
        <taxon>Chordata</taxon>
        <taxon>Craniata</taxon>
        <taxon>Vertebrata</taxon>
        <taxon>Euteleostomi</taxon>
        <taxon>Lepidosauria</taxon>
        <taxon>Squamata</taxon>
        <taxon>Bifurcata</taxon>
        <taxon>Unidentata</taxon>
        <taxon>Episquamata</taxon>
        <taxon>Toxicofera</taxon>
        <taxon>Iguania</taxon>
        <taxon>Dactyloidae</taxon>
        <taxon>Anolis</taxon>
    </lineage>
</organism>
<evidence type="ECO:0000256" key="6">
    <source>
        <dbReference type="ARBA" id="ARBA00022490"/>
    </source>
</evidence>
<feature type="compositionally biased region" description="Polar residues" evidence="20">
    <location>
        <begin position="31"/>
        <end position="43"/>
    </location>
</feature>
<keyword evidence="9" id="KW-0479">Metal-binding</keyword>
<evidence type="ECO:0000256" key="13">
    <source>
        <dbReference type="ARBA" id="ARBA00052759"/>
    </source>
</evidence>
<evidence type="ECO:0000256" key="2">
    <source>
        <dbReference type="ARBA" id="ARBA00001974"/>
    </source>
</evidence>
<dbReference type="GO" id="GO:0042803">
    <property type="term" value="F:protein homodimerization activity"/>
    <property type="evidence" value="ECO:0007669"/>
    <property type="project" value="Ensembl"/>
</dbReference>
<dbReference type="PANTHER" id="PTHR10204:SF33">
    <property type="entry name" value="RIBOSYLDIHYDRONICOTINAMIDE DEHYDROGENASE [QUINONE]"/>
    <property type="match status" value="1"/>
</dbReference>
<dbReference type="GO" id="GO:0071949">
    <property type="term" value="F:FAD binding"/>
    <property type="evidence" value="ECO:0007669"/>
    <property type="project" value="Ensembl"/>
</dbReference>
<evidence type="ECO:0000256" key="15">
    <source>
        <dbReference type="ARBA" id="ARBA00066401"/>
    </source>
</evidence>
<evidence type="ECO:0000256" key="16">
    <source>
        <dbReference type="ARBA" id="ARBA00073982"/>
    </source>
</evidence>
<dbReference type="FunFam" id="3.40.50.360:FF:000030">
    <property type="entry name" value="ribosyldihydronicotinamide dehydrogenase [quinone]"/>
    <property type="match status" value="1"/>
</dbReference>
<comment type="function">
    <text evidence="14">The enzyme apparently serves as a quinone reductase in connection with conjugation reactions of hydroquinones involved in detoxification pathways as well as in biosynthetic processes such as the vitamin K-dependent gamma-carboxylation of glutamate residues in prothrombin synthesis.</text>
</comment>
<dbReference type="InterPro" id="IPR029039">
    <property type="entry name" value="Flavoprotein-like_sf"/>
</dbReference>
<evidence type="ECO:0000256" key="17">
    <source>
        <dbReference type="ARBA" id="ARBA00077622"/>
    </source>
</evidence>
<keyword evidence="11" id="KW-0862">Zinc</keyword>
<dbReference type="GO" id="GO:0009055">
    <property type="term" value="F:electron transfer activity"/>
    <property type="evidence" value="ECO:0007669"/>
    <property type="project" value="Ensembl"/>
</dbReference>
<dbReference type="Gene3D" id="3.40.50.360">
    <property type="match status" value="1"/>
</dbReference>
<comment type="subunit">
    <text evidence="5">Homodimer.</text>
</comment>
<dbReference type="InterPro" id="IPR051545">
    <property type="entry name" value="NAD(P)H_dehydrogenase_qn"/>
</dbReference>
<protein>
    <recommendedName>
        <fullName evidence="16">Ribosyldihydronicotinamide dehydrogenase [quinone]</fullName>
        <ecNumber evidence="15">1.10.5.1</ecNumber>
    </recommendedName>
    <alternativeName>
        <fullName evidence="19">NRH dehydrogenase [quinone] 2</fullName>
    </alternativeName>
    <alternativeName>
        <fullName evidence="18">NRH:quinone oxidoreductase 2</fullName>
    </alternativeName>
    <alternativeName>
        <fullName evidence="17">Quinone reductase 2</fullName>
    </alternativeName>
</protein>
<proteinExistence type="inferred from homology"/>
<evidence type="ECO:0000256" key="9">
    <source>
        <dbReference type="ARBA" id="ARBA00022723"/>
    </source>
</evidence>
<evidence type="ECO:0000256" key="20">
    <source>
        <dbReference type="SAM" id="MobiDB-lite"/>
    </source>
</evidence>
<dbReference type="GO" id="GO:1901662">
    <property type="term" value="P:quinone catabolic process"/>
    <property type="evidence" value="ECO:0007669"/>
    <property type="project" value="Ensembl"/>
</dbReference>
<dbReference type="GO" id="GO:1904408">
    <property type="term" value="F:melatonin binding"/>
    <property type="evidence" value="ECO:0007669"/>
    <property type="project" value="Ensembl"/>
</dbReference>
<dbReference type="Pfam" id="PF02525">
    <property type="entry name" value="Flavodoxin_2"/>
    <property type="match status" value="1"/>
</dbReference>
<keyword evidence="6" id="KW-0963">Cytoplasm</keyword>
<keyword evidence="23" id="KW-1185">Reference proteome</keyword>
<evidence type="ECO:0000256" key="14">
    <source>
        <dbReference type="ARBA" id="ARBA00054856"/>
    </source>
</evidence>
<dbReference type="GO" id="GO:0008270">
    <property type="term" value="F:zinc ion binding"/>
    <property type="evidence" value="ECO:0007669"/>
    <property type="project" value="Ensembl"/>
</dbReference>
<keyword evidence="12" id="KW-0560">Oxidoreductase</keyword>
<evidence type="ECO:0000256" key="19">
    <source>
        <dbReference type="ARBA" id="ARBA00083661"/>
    </source>
</evidence>
<evidence type="ECO:0000256" key="11">
    <source>
        <dbReference type="ARBA" id="ARBA00022833"/>
    </source>
</evidence>
<dbReference type="GO" id="GO:0016661">
    <property type="term" value="F:oxidoreductase activity, acting on other nitrogenous compounds as donors"/>
    <property type="evidence" value="ECO:0007669"/>
    <property type="project" value="Ensembl"/>
</dbReference>
<evidence type="ECO:0000256" key="7">
    <source>
        <dbReference type="ARBA" id="ARBA00022553"/>
    </source>
</evidence>
<dbReference type="InterPro" id="IPR003680">
    <property type="entry name" value="Flavodoxin_fold"/>
</dbReference>
<dbReference type="GO" id="GO:0003955">
    <property type="term" value="F:NAD(P)H dehydrogenase (quinone) activity"/>
    <property type="evidence" value="ECO:0000318"/>
    <property type="project" value="GO_Central"/>
</dbReference>
<reference evidence="22" key="2">
    <citation type="submission" date="2025-08" db="UniProtKB">
        <authorList>
            <consortium name="Ensembl"/>
        </authorList>
    </citation>
    <scope>IDENTIFICATION</scope>
</reference>
<dbReference type="GO" id="GO:0005654">
    <property type="term" value="C:nucleoplasm"/>
    <property type="evidence" value="ECO:0007669"/>
    <property type="project" value="Ensembl"/>
</dbReference>
<gene>
    <name evidence="22" type="primary">NQO2</name>
</gene>
<evidence type="ECO:0000256" key="5">
    <source>
        <dbReference type="ARBA" id="ARBA00011738"/>
    </source>
</evidence>
<comment type="catalytic activity">
    <reaction evidence="13">
        <text>1-(beta-D-ribofuranosyl)-1,4-dihydronicotinamide + a quinone + H(+) = beta-nicotinamide D-riboside + a quinol</text>
        <dbReference type="Rhea" id="RHEA:12364"/>
        <dbReference type="ChEBI" id="CHEBI:15378"/>
        <dbReference type="ChEBI" id="CHEBI:15927"/>
        <dbReference type="ChEBI" id="CHEBI:24646"/>
        <dbReference type="ChEBI" id="CHEBI:55458"/>
        <dbReference type="ChEBI" id="CHEBI:132124"/>
        <dbReference type="EC" id="1.10.5.1"/>
    </reaction>
</comment>
<dbReference type="GO" id="GO:0005829">
    <property type="term" value="C:cytosol"/>
    <property type="evidence" value="ECO:0000318"/>
    <property type="project" value="GO_Central"/>
</dbReference>
<reference evidence="22" key="3">
    <citation type="submission" date="2025-09" db="UniProtKB">
        <authorList>
            <consortium name="Ensembl"/>
        </authorList>
    </citation>
    <scope>IDENTIFICATION</scope>
</reference>
<dbReference type="GO" id="GO:1905594">
    <property type="term" value="F:resveratrol binding"/>
    <property type="evidence" value="ECO:0007669"/>
    <property type="project" value="Ensembl"/>
</dbReference>
<feature type="region of interest" description="Disordered" evidence="20">
    <location>
        <begin position="20"/>
        <end position="43"/>
    </location>
</feature>
<reference evidence="22" key="1">
    <citation type="submission" date="2009-12" db="EMBL/GenBank/DDBJ databases">
        <title>The Genome Sequence of Anolis carolinensis (Green Anole Lizard).</title>
        <authorList>
            <consortium name="The Genome Sequencing Platform"/>
            <person name="Di Palma F."/>
            <person name="Alfoldi J."/>
            <person name="Heiman D."/>
            <person name="Young S."/>
            <person name="Grabherr M."/>
            <person name="Johnson J."/>
            <person name="Lander E.S."/>
            <person name="Lindblad-Toh K."/>
        </authorList>
    </citation>
    <scope>NUCLEOTIDE SEQUENCE [LARGE SCALE GENOMIC DNA]</scope>
    <source>
        <strain evidence="22">JBL SC #1</strain>
    </source>
</reference>
<comment type="subcellular location">
    <subcellularLocation>
        <location evidence="3">Cytoplasm</location>
    </subcellularLocation>
</comment>